<evidence type="ECO:0000313" key="2">
    <source>
        <dbReference type="EMBL" id="MBP2373667.1"/>
    </source>
</evidence>
<organism evidence="2 3">
    <name type="scientific">Paeniglutamicibacter psychrophenolicus</name>
    <dbReference type="NCBI Taxonomy" id="257454"/>
    <lineage>
        <taxon>Bacteria</taxon>
        <taxon>Bacillati</taxon>
        <taxon>Actinomycetota</taxon>
        <taxon>Actinomycetes</taxon>
        <taxon>Micrococcales</taxon>
        <taxon>Micrococcaceae</taxon>
        <taxon>Paeniglutamicibacter</taxon>
    </lineage>
</organism>
<dbReference type="EMBL" id="JAGIOE010000001">
    <property type="protein sequence ID" value="MBP2373667.1"/>
    <property type="molecule type" value="Genomic_DNA"/>
</dbReference>
<keyword evidence="3" id="KW-1185">Reference proteome</keyword>
<comment type="caution">
    <text evidence="2">The sequence shown here is derived from an EMBL/GenBank/DDBJ whole genome shotgun (WGS) entry which is preliminary data.</text>
</comment>
<protein>
    <submittedName>
        <fullName evidence="2">Uncharacterized protein</fullName>
    </submittedName>
</protein>
<dbReference type="RefSeq" id="WP_209906824.1">
    <property type="nucleotide sequence ID" value="NZ_BAAAMI010000011.1"/>
</dbReference>
<keyword evidence="1" id="KW-1133">Transmembrane helix</keyword>
<keyword evidence="1" id="KW-0812">Transmembrane</keyword>
<proteinExistence type="predicted"/>
<reference evidence="2 3" key="1">
    <citation type="submission" date="2021-03" db="EMBL/GenBank/DDBJ databases">
        <title>Sequencing the genomes of 1000 actinobacteria strains.</title>
        <authorList>
            <person name="Klenk H.-P."/>
        </authorList>
    </citation>
    <scope>NUCLEOTIDE SEQUENCE [LARGE SCALE GENOMIC DNA]</scope>
    <source>
        <strain evidence="2 3">DSM 15454</strain>
    </source>
</reference>
<gene>
    <name evidence="2" type="ORF">JOF46_001579</name>
</gene>
<name>A0ABS4WBU6_9MICC</name>
<evidence type="ECO:0000256" key="1">
    <source>
        <dbReference type="SAM" id="Phobius"/>
    </source>
</evidence>
<feature type="transmembrane region" description="Helical" evidence="1">
    <location>
        <begin position="29"/>
        <end position="48"/>
    </location>
</feature>
<sequence>MKALFGTSTVLFLLTAAIALGIDPLWGFLSAAAALSSGIGYLLCRNQAKGGFQER</sequence>
<dbReference type="Proteomes" id="UP000766570">
    <property type="component" value="Unassembled WGS sequence"/>
</dbReference>
<evidence type="ECO:0000313" key="3">
    <source>
        <dbReference type="Proteomes" id="UP000766570"/>
    </source>
</evidence>
<accession>A0ABS4WBU6</accession>
<keyword evidence="1" id="KW-0472">Membrane</keyword>